<evidence type="ECO:0000256" key="3">
    <source>
        <dbReference type="ARBA" id="ARBA00022679"/>
    </source>
</evidence>
<evidence type="ECO:0000313" key="7">
    <source>
        <dbReference type="Proteomes" id="UP000254720"/>
    </source>
</evidence>
<feature type="transmembrane region" description="Helical" evidence="4">
    <location>
        <begin position="530"/>
        <end position="555"/>
    </location>
</feature>
<keyword evidence="7" id="KW-1185">Reference proteome</keyword>
<dbReference type="InterPro" id="IPR037257">
    <property type="entry name" value="T2SS_E_N_sf"/>
</dbReference>
<dbReference type="RefSeq" id="WP_114833249.1">
    <property type="nucleotide sequence ID" value="NZ_LR699114.1"/>
</dbReference>
<evidence type="ECO:0000259" key="5">
    <source>
        <dbReference type="Pfam" id="PF13632"/>
    </source>
</evidence>
<evidence type="ECO:0000256" key="4">
    <source>
        <dbReference type="SAM" id="Phobius"/>
    </source>
</evidence>
<sequence>MKLGERFIKNELAQAQQIKKALQLQQRTGGLLGEILLTTTTIRSLDYYKALAEHHGMAFVDLLASKPDITLLTDKDKDLYLSKLTLPIKKENAGFTVATANPSWEMIAFIKQHWGEETDIVCTAKSDILFTLQTRFHDDYLHDSINHLVDNNAAFSAKKTFCTWQIIFMAFIFGMSTYLLIFHPHWFFILLNALLTLSVSIILFYKITLSVIALLINRKYKKINLHELPKKNLPIYTILVPLYKENEITLNNLFINLKKIHYPKHKLDIKILLEEDDTPTIAILKKLNLPSYYEFIYVPPGLPRTKAKACNYGLRFARGEYLTLYDAEDKPDPYQLKIALHTFLNAKSANLGCVQGRLNFYNSNENWLTRMFTIEYTYWFNLLLPALEYLDTPIPLGGTSNHFKTAILRKIDAWDPYNVAEDADIGIRLERLGYTTKVIPSTTYEEANCRLINWIKQRTRWIKGYMQTYIVHMRNPFKLWQATGTRGFIGFQLFVGGTVLSNLCYLVLWLIFLISLLLTPEQNQYFFPQSLIKISCFNFLAGSVGIVILNFLGVLQRRQYSLLLASLTSPFYWLLISLASYRALYQLFFYPSYWDKTEHGISQVLKYGERRSNK</sequence>
<comment type="similarity">
    <text evidence="1">Belongs to the glycosyltransferase 2 family.</text>
</comment>
<evidence type="ECO:0000313" key="6">
    <source>
        <dbReference type="EMBL" id="RDI48732.1"/>
    </source>
</evidence>
<keyword evidence="4" id="KW-1133">Transmembrane helix</keyword>
<dbReference type="GO" id="GO:0016757">
    <property type="term" value="F:glycosyltransferase activity"/>
    <property type="evidence" value="ECO:0007669"/>
    <property type="project" value="UniProtKB-KW"/>
</dbReference>
<keyword evidence="2" id="KW-0328">Glycosyltransferase</keyword>
<comment type="caution">
    <text evidence="6">The sequence shown here is derived from an EMBL/GenBank/DDBJ whole genome shotgun (WGS) entry which is preliminary data.</text>
</comment>
<proteinExistence type="inferred from homology"/>
<dbReference type="InterPro" id="IPR001173">
    <property type="entry name" value="Glyco_trans_2-like"/>
</dbReference>
<dbReference type="SUPFAM" id="SSF160246">
    <property type="entry name" value="EspE N-terminal domain-like"/>
    <property type="match status" value="1"/>
</dbReference>
<feature type="transmembrane region" description="Helical" evidence="4">
    <location>
        <begin position="187"/>
        <end position="216"/>
    </location>
</feature>
<dbReference type="InterPro" id="IPR029044">
    <property type="entry name" value="Nucleotide-diphossugar_trans"/>
</dbReference>
<feature type="domain" description="Glycosyltransferase 2-like" evidence="5">
    <location>
        <begin position="323"/>
        <end position="516"/>
    </location>
</feature>
<evidence type="ECO:0000256" key="1">
    <source>
        <dbReference type="ARBA" id="ARBA00006739"/>
    </source>
</evidence>
<dbReference type="PANTHER" id="PTHR43630:SF1">
    <property type="entry name" value="POLY-BETA-1,6-N-ACETYL-D-GLUCOSAMINE SYNTHASE"/>
    <property type="match status" value="1"/>
</dbReference>
<dbReference type="Gene3D" id="3.90.550.10">
    <property type="entry name" value="Spore Coat Polysaccharide Biosynthesis Protein SpsA, Chain A"/>
    <property type="match status" value="1"/>
</dbReference>
<name>A0A370GYN3_9COXI</name>
<dbReference type="Proteomes" id="UP000254720">
    <property type="component" value="Unassembled WGS sequence"/>
</dbReference>
<evidence type="ECO:0000256" key="2">
    <source>
        <dbReference type="ARBA" id="ARBA00022676"/>
    </source>
</evidence>
<dbReference type="AlphaFoldDB" id="A0A370GYN3"/>
<dbReference type="EMBL" id="QQAX01000001">
    <property type="protein sequence ID" value="RDI48732.1"/>
    <property type="molecule type" value="Genomic_DNA"/>
</dbReference>
<accession>A0A370GYN3</accession>
<protein>
    <submittedName>
        <fullName evidence="6">Cellulose synthase/poly-beta-1,6-N-acetylglucosamine synthase-like glycosyltransferase</fullName>
    </submittedName>
</protein>
<dbReference type="OrthoDB" id="9806824at2"/>
<dbReference type="SUPFAM" id="SSF53448">
    <property type="entry name" value="Nucleotide-diphospho-sugar transferases"/>
    <property type="match status" value="1"/>
</dbReference>
<dbReference type="Pfam" id="PF13632">
    <property type="entry name" value="Glyco_trans_2_3"/>
    <property type="match status" value="1"/>
</dbReference>
<dbReference type="PANTHER" id="PTHR43630">
    <property type="entry name" value="POLY-BETA-1,6-N-ACETYL-D-GLUCOSAMINE SYNTHASE"/>
    <property type="match status" value="1"/>
</dbReference>
<reference evidence="6 7" key="1">
    <citation type="submission" date="2018-07" db="EMBL/GenBank/DDBJ databases">
        <title>Genomic Encyclopedia of Type Strains, Phase IV (KMG-IV): sequencing the most valuable type-strain genomes for metagenomic binning, comparative biology and taxonomic classification.</title>
        <authorList>
            <person name="Goeker M."/>
        </authorList>
    </citation>
    <scope>NUCLEOTIDE SEQUENCE [LARGE SCALE GENOMIC DNA]</scope>
    <source>
        <strain evidence="6 7">DSM 16500</strain>
    </source>
</reference>
<organism evidence="6 7">
    <name type="scientific">Aquicella lusitana</name>
    <dbReference type="NCBI Taxonomy" id="254246"/>
    <lineage>
        <taxon>Bacteria</taxon>
        <taxon>Pseudomonadati</taxon>
        <taxon>Pseudomonadota</taxon>
        <taxon>Gammaproteobacteria</taxon>
        <taxon>Legionellales</taxon>
        <taxon>Coxiellaceae</taxon>
        <taxon>Aquicella</taxon>
    </lineage>
</organism>
<dbReference type="CDD" id="cd06427">
    <property type="entry name" value="CESA_like_2"/>
    <property type="match status" value="1"/>
</dbReference>
<keyword evidence="4" id="KW-0812">Transmembrane</keyword>
<keyword evidence="3 6" id="KW-0808">Transferase</keyword>
<keyword evidence="4" id="KW-0472">Membrane</keyword>
<feature type="transmembrane region" description="Helical" evidence="4">
    <location>
        <begin position="161"/>
        <end position="181"/>
    </location>
</feature>
<gene>
    <name evidence="6" type="ORF">C8D86_10111</name>
</gene>
<feature type="transmembrane region" description="Helical" evidence="4">
    <location>
        <begin position="562"/>
        <end position="584"/>
    </location>
</feature>
<feature type="transmembrane region" description="Helical" evidence="4">
    <location>
        <begin position="493"/>
        <end position="518"/>
    </location>
</feature>